<name>A0A0A9VZM6_LYGHE</name>
<sequence>DVSGVEKLVNCTSFPAWKLQTTVIFKSINAYDIVTCKTEEPKDPKEKATWLKRDADAQRVICTSIDRKFLNLILNCSTSHEMYSKICSLFEGESELKVQDLY</sequence>
<evidence type="ECO:0000313" key="1">
    <source>
        <dbReference type="EMBL" id="JAF99632.1"/>
    </source>
</evidence>
<dbReference type="GO" id="GO:0000428">
    <property type="term" value="C:DNA-directed RNA polymerase complex"/>
    <property type="evidence" value="ECO:0007669"/>
    <property type="project" value="UniProtKB-KW"/>
</dbReference>
<reference evidence="1" key="1">
    <citation type="journal article" date="2014" name="PLoS ONE">
        <title>Transcriptome-Based Identification of ABC Transporters in the Western Tarnished Plant Bug Lygus hesperus.</title>
        <authorList>
            <person name="Hull J.J."/>
            <person name="Chaney K."/>
            <person name="Geib S.M."/>
            <person name="Fabrick J.A."/>
            <person name="Brent C.S."/>
            <person name="Walsh D."/>
            <person name="Lavine L.C."/>
        </authorList>
    </citation>
    <scope>NUCLEOTIDE SEQUENCE</scope>
</reference>
<accession>A0A0A9VZM6</accession>
<keyword evidence="1" id="KW-0240">DNA-directed RNA polymerase</keyword>
<dbReference type="AlphaFoldDB" id="A0A0A9VZM6"/>
<dbReference type="EMBL" id="GBHO01043971">
    <property type="protein sequence ID" value="JAF99632.1"/>
    <property type="molecule type" value="Transcribed_RNA"/>
</dbReference>
<feature type="non-terminal residue" evidence="1">
    <location>
        <position position="102"/>
    </location>
</feature>
<keyword evidence="1" id="KW-0804">Transcription</keyword>
<protein>
    <submittedName>
        <fullName evidence="1">DNA-directed RNA polymerase subunit beta</fullName>
    </submittedName>
</protein>
<dbReference type="Pfam" id="PF14223">
    <property type="entry name" value="Retrotran_gag_2"/>
    <property type="match status" value="1"/>
</dbReference>
<proteinExistence type="predicted"/>
<reference evidence="1" key="2">
    <citation type="submission" date="2014-07" db="EMBL/GenBank/DDBJ databases">
        <authorList>
            <person name="Hull J."/>
        </authorList>
    </citation>
    <scope>NUCLEOTIDE SEQUENCE</scope>
</reference>
<gene>
    <name evidence="1" type="primary">rpoC_14</name>
    <name evidence="1" type="ORF">CM83_103763</name>
</gene>
<feature type="non-terminal residue" evidence="1">
    <location>
        <position position="1"/>
    </location>
</feature>
<organism evidence="1">
    <name type="scientific">Lygus hesperus</name>
    <name type="common">Western plant bug</name>
    <dbReference type="NCBI Taxonomy" id="30085"/>
    <lineage>
        <taxon>Eukaryota</taxon>
        <taxon>Metazoa</taxon>
        <taxon>Ecdysozoa</taxon>
        <taxon>Arthropoda</taxon>
        <taxon>Hexapoda</taxon>
        <taxon>Insecta</taxon>
        <taxon>Pterygota</taxon>
        <taxon>Neoptera</taxon>
        <taxon>Paraneoptera</taxon>
        <taxon>Hemiptera</taxon>
        <taxon>Heteroptera</taxon>
        <taxon>Panheteroptera</taxon>
        <taxon>Cimicomorpha</taxon>
        <taxon>Miridae</taxon>
        <taxon>Mirini</taxon>
        <taxon>Lygus</taxon>
    </lineage>
</organism>